<keyword evidence="1" id="KW-0732">Signal</keyword>
<dbReference type="Gene3D" id="2.40.128.20">
    <property type="match status" value="1"/>
</dbReference>
<dbReference type="EMBL" id="GEDV01002302">
    <property type="protein sequence ID" value="JAP86255.1"/>
    <property type="molecule type" value="Transcribed_RNA"/>
</dbReference>
<protein>
    <submittedName>
        <fullName evidence="2">Lipocalin</fullName>
    </submittedName>
</protein>
<sequence length="213" mass="24464">MNPLALAALASIIIASHGQRDQPIWQNESRLNEYQMAWTSLNKSSNVTYYQVSGTELLSGTVYNYRGEPMETNYTCWSVQMRSLNQSEQKGVRHYNFMVTAKNSVHFVDEPVATVSDLNYTTKNAVNYEYRKDGTNYTDPVIFTDGEMCDLFNVPRVSPQDGCELWVKSEYKDNVPPCCSFIYDLLCDVEKSYDIYDQQKCRRVVDSLEKESG</sequence>
<reference evidence="2" key="1">
    <citation type="journal article" date="2016" name="Ticks Tick Borne Dis.">
        <title>De novo assembly and annotation of the salivary gland transcriptome of Rhipicephalus appendiculatus male and female ticks during blood feeding.</title>
        <authorList>
            <person name="de Castro M.H."/>
            <person name="de Klerk D."/>
            <person name="Pienaar R."/>
            <person name="Latif A.A."/>
            <person name="Rees D.J."/>
            <person name="Mans B.J."/>
        </authorList>
    </citation>
    <scope>NUCLEOTIDE SEQUENCE</scope>
    <source>
        <tissue evidence="2">Salivary glands</tissue>
    </source>
</reference>
<evidence type="ECO:0000256" key="1">
    <source>
        <dbReference type="SAM" id="SignalP"/>
    </source>
</evidence>
<dbReference type="GO" id="GO:0043176">
    <property type="term" value="F:amine binding"/>
    <property type="evidence" value="ECO:0007669"/>
    <property type="project" value="InterPro"/>
</dbReference>
<dbReference type="InterPro" id="IPR012674">
    <property type="entry name" value="Calycin"/>
</dbReference>
<dbReference type="AlphaFoldDB" id="A0A131Z644"/>
<organism evidence="2">
    <name type="scientific">Rhipicephalus appendiculatus</name>
    <name type="common">Brown ear tick</name>
    <dbReference type="NCBI Taxonomy" id="34631"/>
    <lineage>
        <taxon>Eukaryota</taxon>
        <taxon>Metazoa</taxon>
        <taxon>Ecdysozoa</taxon>
        <taxon>Arthropoda</taxon>
        <taxon>Chelicerata</taxon>
        <taxon>Arachnida</taxon>
        <taxon>Acari</taxon>
        <taxon>Parasitiformes</taxon>
        <taxon>Ixodida</taxon>
        <taxon>Ixodoidea</taxon>
        <taxon>Ixodidae</taxon>
        <taxon>Rhipicephalinae</taxon>
        <taxon>Rhipicephalus</taxon>
        <taxon>Rhipicephalus</taxon>
    </lineage>
</organism>
<name>A0A131Z644_RHIAP</name>
<dbReference type="InterPro" id="IPR002970">
    <property type="entry name" value="Tick_his-bd"/>
</dbReference>
<accession>A0A131Z644</accession>
<feature type="signal peptide" evidence="1">
    <location>
        <begin position="1"/>
        <end position="18"/>
    </location>
</feature>
<dbReference type="GO" id="GO:0030682">
    <property type="term" value="P:symbiont-mediated perturbation of host defenses"/>
    <property type="evidence" value="ECO:0007669"/>
    <property type="project" value="InterPro"/>
</dbReference>
<dbReference type="Pfam" id="PF02098">
    <property type="entry name" value="His_binding"/>
    <property type="match status" value="1"/>
</dbReference>
<proteinExistence type="predicted"/>
<dbReference type="SUPFAM" id="SSF50814">
    <property type="entry name" value="Lipocalins"/>
    <property type="match status" value="1"/>
</dbReference>
<feature type="chain" id="PRO_5007286833" evidence="1">
    <location>
        <begin position="19"/>
        <end position="213"/>
    </location>
</feature>
<evidence type="ECO:0000313" key="2">
    <source>
        <dbReference type="EMBL" id="JAP86255.1"/>
    </source>
</evidence>